<accession>Q23DY3</accession>
<gene>
    <name evidence="1" type="ORF">TTHERM_00675770</name>
</gene>
<name>Q23DY3_TETTS</name>
<dbReference type="EMBL" id="GG662711">
    <property type="protein sequence ID" value="EAR94804.1"/>
    <property type="molecule type" value="Genomic_DNA"/>
</dbReference>
<sequence length="174" mass="20673">MTEQNRQQMEPSSIIFQSQNQIYYEKYSISANQNHLNYNINSKQTQQNIQAEYLIQDQELQTNYLENIQSKNHKKQKKVLQICVNKNETNQYNQCDFYKSQLNKFNINKQKEVLINISDYAYLNGDQVLNRIKFPSSFQVSEAQLIIEQTRSRSNDLNLDHDGLHFRSRDIGKI</sequence>
<dbReference type="RefSeq" id="XP_001015049.1">
    <property type="nucleotide sequence ID" value="XM_001015049.1"/>
</dbReference>
<dbReference type="GeneID" id="7826441"/>
<dbReference type="AlphaFoldDB" id="Q23DY3"/>
<protein>
    <submittedName>
        <fullName evidence="1">Uncharacterized protein</fullName>
    </submittedName>
</protein>
<evidence type="ECO:0000313" key="2">
    <source>
        <dbReference type="Proteomes" id="UP000009168"/>
    </source>
</evidence>
<dbReference type="KEGG" id="tet:TTHERM_00675770"/>
<proteinExistence type="predicted"/>
<reference evidence="2" key="1">
    <citation type="journal article" date="2006" name="PLoS Biol.">
        <title>Macronuclear genome sequence of the ciliate Tetrahymena thermophila, a model eukaryote.</title>
        <authorList>
            <person name="Eisen J.A."/>
            <person name="Coyne R.S."/>
            <person name="Wu M."/>
            <person name="Wu D."/>
            <person name="Thiagarajan M."/>
            <person name="Wortman J.R."/>
            <person name="Badger J.H."/>
            <person name="Ren Q."/>
            <person name="Amedeo P."/>
            <person name="Jones K.M."/>
            <person name="Tallon L.J."/>
            <person name="Delcher A.L."/>
            <person name="Salzberg S.L."/>
            <person name="Silva J.C."/>
            <person name="Haas B.J."/>
            <person name="Majoros W.H."/>
            <person name="Farzad M."/>
            <person name="Carlton J.M."/>
            <person name="Smith R.K. Jr."/>
            <person name="Garg J."/>
            <person name="Pearlman R.E."/>
            <person name="Karrer K.M."/>
            <person name="Sun L."/>
            <person name="Manning G."/>
            <person name="Elde N.C."/>
            <person name="Turkewitz A.P."/>
            <person name="Asai D.J."/>
            <person name="Wilkes D.E."/>
            <person name="Wang Y."/>
            <person name="Cai H."/>
            <person name="Collins K."/>
            <person name="Stewart B.A."/>
            <person name="Lee S.R."/>
            <person name="Wilamowska K."/>
            <person name="Weinberg Z."/>
            <person name="Ruzzo W.L."/>
            <person name="Wloga D."/>
            <person name="Gaertig J."/>
            <person name="Frankel J."/>
            <person name="Tsao C.-C."/>
            <person name="Gorovsky M.A."/>
            <person name="Keeling P.J."/>
            <person name="Waller R.F."/>
            <person name="Patron N.J."/>
            <person name="Cherry J.M."/>
            <person name="Stover N.A."/>
            <person name="Krieger C.J."/>
            <person name="del Toro C."/>
            <person name="Ryder H.F."/>
            <person name="Williamson S.C."/>
            <person name="Barbeau R.A."/>
            <person name="Hamilton E.P."/>
            <person name="Orias E."/>
        </authorList>
    </citation>
    <scope>NUCLEOTIDE SEQUENCE [LARGE SCALE GENOMIC DNA]</scope>
    <source>
        <strain evidence="2">SB210</strain>
    </source>
</reference>
<evidence type="ECO:0000313" key="1">
    <source>
        <dbReference type="EMBL" id="EAR94804.1"/>
    </source>
</evidence>
<dbReference type="HOGENOM" id="CLU_1543146_0_0_1"/>
<dbReference type="InParanoid" id="Q23DY3"/>
<dbReference type="Proteomes" id="UP000009168">
    <property type="component" value="Unassembled WGS sequence"/>
</dbReference>
<organism evidence="1 2">
    <name type="scientific">Tetrahymena thermophila (strain SB210)</name>
    <dbReference type="NCBI Taxonomy" id="312017"/>
    <lineage>
        <taxon>Eukaryota</taxon>
        <taxon>Sar</taxon>
        <taxon>Alveolata</taxon>
        <taxon>Ciliophora</taxon>
        <taxon>Intramacronucleata</taxon>
        <taxon>Oligohymenophorea</taxon>
        <taxon>Hymenostomatida</taxon>
        <taxon>Tetrahymenina</taxon>
        <taxon>Tetrahymenidae</taxon>
        <taxon>Tetrahymena</taxon>
    </lineage>
</organism>
<keyword evidence="2" id="KW-1185">Reference proteome</keyword>